<dbReference type="STRING" id="316274.Haur_3014"/>
<dbReference type="Pfam" id="PF14246">
    <property type="entry name" value="TetR_C_7"/>
    <property type="match status" value="1"/>
</dbReference>
<evidence type="ECO:0000259" key="4">
    <source>
        <dbReference type="PROSITE" id="PS50977"/>
    </source>
</evidence>
<dbReference type="InterPro" id="IPR050109">
    <property type="entry name" value="HTH-type_TetR-like_transc_reg"/>
</dbReference>
<keyword evidence="3" id="KW-0472">Membrane</keyword>
<evidence type="ECO:0000256" key="3">
    <source>
        <dbReference type="SAM" id="Phobius"/>
    </source>
</evidence>
<dbReference type="Gene3D" id="1.10.357.10">
    <property type="entry name" value="Tetracycline Repressor, domain 2"/>
    <property type="match status" value="1"/>
</dbReference>
<proteinExistence type="predicted"/>
<organism evidence="5 6">
    <name type="scientific">Herpetosiphon aurantiacus (strain ATCC 23779 / DSM 785 / 114-95)</name>
    <dbReference type="NCBI Taxonomy" id="316274"/>
    <lineage>
        <taxon>Bacteria</taxon>
        <taxon>Bacillati</taxon>
        <taxon>Chloroflexota</taxon>
        <taxon>Chloroflexia</taxon>
        <taxon>Herpetosiphonales</taxon>
        <taxon>Herpetosiphonaceae</taxon>
        <taxon>Herpetosiphon</taxon>
    </lineage>
</organism>
<dbReference type="InterPro" id="IPR036271">
    <property type="entry name" value="Tet_transcr_reg_TetR-rel_C_sf"/>
</dbReference>
<keyword evidence="3" id="KW-0812">Transmembrane</keyword>
<evidence type="ECO:0000313" key="5">
    <source>
        <dbReference type="EMBL" id="ABX05652.1"/>
    </source>
</evidence>
<dbReference type="PANTHER" id="PTHR30055">
    <property type="entry name" value="HTH-TYPE TRANSCRIPTIONAL REGULATOR RUTR"/>
    <property type="match status" value="1"/>
</dbReference>
<dbReference type="SUPFAM" id="SSF46689">
    <property type="entry name" value="Homeodomain-like"/>
    <property type="match status" value="1"/>
</dbReference>
<dbReference type="InterPro" id="IPR009057">
    <property type="entry name" value="Homeodomain-like_sf"/>
</dbReference>
<keyword evidence="3" id="KW-1133">Transmembrane helix</keyword>
<dbReference type="EMBL" id="CP000875">
    <property type="protein sequence ID" value="ABX05652.1"/>
    <property type="molecule type" value="Genomic_DNA"/>
</dbReference>
<protein>
    <submittedName>
        <fullName evidence="5">Transcriptional regulator, TetR family</fullName>
    </submittedName>
</protein>
<dbReference type="Pfam" id="PF00440">
    <property type="entry name" value="TetR_N"/>
    <property type="match status" value="1"/>
</dbReference>
<dbReference type="InParanoid" id="A9B4S9"/>
<accession>A9B4S9</accession>
<dbReference type="PANTHER" id="PTHR30055:SF226">
    <property type="entry name" value="HTH-TYPE TRANSCRIPTIONAL REGULATOR PKSA"/>
    <property type="match status" value="1"/>
</dbReference>
<feature type="domain" description="HTH tetR-type" evidence="4">
    <location>
        <begin position="62"/>
        <end position="123"/>
    </location>
</feature>
<dbReference type="InterPro" id="IPR039536">
    <property type="entry name" value="TetR_C_Proteobacteria"/>
</dbReference>
<dbReference type="eggNOG" id="COG1309">
    <property type="taxonomic scope" value="Bacteria"/>
</dbReference>
<gene>
    <name evidence="5" type="ordered locus">Haur_3014</name>
</gene>
<dbReference type="InterPro" id="IPR001647">
    <property type="entry name" value="HTH_TetR"/>
</dbReference>
<feature type="transmembrane region" description="Helical" evidence="3">
    <location>
        <begin position="21"/>
        <end position="46"/>
    </location>
</feature>
<reference evidence="5 6" key="1">
    <citation type="journal article" date="2011" name="Stand. Genomic Sci.">
        <title>Complete genome sequence of the filamentous gliding predatory bacterium Herpetosiphon aurantiacus type strain (114-95(T)).</title>
        <authorList>
            <person name="Kiss H."/>
            <person name="Nett M."/>
            <person name="Domin N."/>
            <person name="Martin K."/>
            <person name="Maresca J.A."/>
            <person name="Copeland A."/>
            <person name="Lapidus A."/>
            <person name="Lucas S."/>
            <person name="Berry K.W."/>
            <person name="Glavina Del Rio T."/>
            <person name="Dalin E."/>
            <person name="Tice H."/>
            <person name="Pitluck S."/>
            <person name="Richardson P."/>
            <person name="Bruce D."/>
            <person name="Goodwin L."/>
            <person name="Han C."/>
            <person name="Detter J.C."/>
            <person name="Schmutz J."/>
            <person name="Brettin T."/>
            <person name="Land M."/>
            <person name="Hauser L."/>
            <person name="Kyrpides N.C."/>
            <person name="Ivanova N."/>
            <person name="Goker M."/>
            <person name="Woyke T."/>
            <person name="Klenk H.P."/>
            <person name="Bryant D.A."/>
        </authorList>
    </citation>
    <scope>NUCLEOTIDE SEQUENCE [LARGE SCALE GENOMIC DNA]</scope>
    <source>
        <strain evidence="6">ATCC 23779 / DSM 785 / 114-95</strain>
    </source>
</reference>
<dbReference type="KEGG" id="hau:Haur_3014"/>
<keyword evidence="1 2" id="KW-0238">DNA-binding</keyword>
<evidence type="ECO:0000313" key="6">
    <source>
        <dbReference type="Proteomes" id="UP000000787"/>
    </source>
</evidence>
<dbReference type="BioCyc" id="HAUR316274:GHYA-3046-MONOMER"/>
<dbReference type="GO" id="GO:0003700">
    <property type="term" value="F:DNA-binding transcription factor activity"/>
    <property type="evidence" value="ECO:0007669"/>
    <property type="project" value="TreeGrafter"/>
</dbReference>
<evidence type="ECO:0000256" key="2">
    <source>
        <dbReference type="PROSITE-ProRule" id="PRU00335"/>
    </source>
</evidence>
<dbReference type="HOGENOM" id="CLU_069356_27_3_0"/>
<evidence type="ECO:0000256" key="1">
    <source>
        <dbReference type="ARBA" id="ARBA00023125"/>
    </source>
</evidence>
<dbReference type="GO" id="GO:0000976">
    <property type="term" value="F:transcription cis-regulatory region binding"/>
    <property type="evidence" value="ECO:0007669"/>
    <property type="project" value="TreeGrafter"/>
</dbReference>
<dbReference type="PROSITE" id="PS50977">
    <property type="entry name" value="HTH_TETR_2"/>
    <property type="match status" value="1"/>
</dbReference>
<dbReference type="AlphaFoldDB" id="A9B4S9"/>
<comment type="caution">
    <text evidence="2">Lacks conserved residue(s) required for the propagation of feature annotation.</text>
</comment>
<keyword evidence="6" id="KW-1185">Reference proteome</keyword>
<sequence>MMFGYHGRANKRSLTKNAINLTWLIAFLFAQKSPLTVKLGLVILLIERSIKFLGYGMTDEQRERREAILEAARAEFAEKGFRGATIKSIAARAKIQSPALIYWYFPNKDALLEAVMQGQLPLLQQMQSLDGLFDQQPRQLLGMLAKGYLQAGDNPHTVQMMRVLLGEMLLGRNPTELLNQQIVPQIKQFLERYLVHQIQLGRMRQHDTRASTRAFLGMLMPQMLSKVILPSLQADGLTDDEHIATVIDIFLNGLKPEE</sequence>
<dbReference type="SUPFAM" id="SSF48498">
    <property type="entry name" value="Tetracyclin repressor-like, C-terminal domain"/>
    <property type="match status" value="1"/>
</dbReference>
<dbReference type="Proteomes" id="UP000000787">
    <property type="component" value="Chromosome"/>
</dbReference>
<name>A9B4S9_HERA2</name>